<keyword evidence="1" id="KW-0812">Transmembrane</keyword>
<proteinExistence type="predicted"/>
<sequence length="132" mass="13727">MWGIYLGVGAWLLALSAYDLRFGLLPNALTVPGIALSWGWAAWVEPWWLLGGIAWALLYLILGLGLGGIGGGDVKLAASLGVLASAGNGEVGWFVAVAGASIASLLVMVLLRRQRVPHGPSMILSTLCATVM</sequence>
<evidence type="ECO:0000259" key="2">
    <source>
        <dbReference type="Pfam" id="PF01478"/>
    </source>
</evidence>
<evidence type="ECO:0000313" key="4">
    <source>
        <dbReference type="Proteomes" id="UP000050488"/>
    </source>
</evidence>
<dbReference type="AlphaFoldDB" id="A0A0Q0Z8C0"/>
<keyword evidence="4" id="KW-1185">Reference proteome</keyword>
<dbReference type="PATRIC" id="fig|1544413.3.peg.1985"/>
<feature type="transmembrane region" description="Helical" evidence="1">
    <location>
        <begin position="91"/>
        <end position="111"/>
    </location>
</feature>
<protein>
    <submittedName>
        <fullName evidence="3">Type IV leader peptidase family protein</fullName>
    </submittedName>
</protein>
<feature type="transmembrane region" description="Helical" evidence="1">
    <location>
        <begin position="20"/>
        <end position="40"/>
    </location>
</feature>
<gene>
    <name evidence="3" type="ORF">Clow_01981</name>
</gene>
<dbReference type="STRING" id="1544413.Clow_01981"/>
<dbReference type="GO" id="GO:0016020">
    <property type="term" value="C:membrane"/>
    <property type="evidence" value="ECO:0007669"/>
    <property type="project" value="InterPro"/>
</dbReference>
<dbReference type="OrthoDB" id="4428077at2"/>
<dbReference type="Pfam" id="PF01478">
    <property type="entry name" value="Peptidase_A24"/>
    <property type="match status" value="1"/>
</dbReference>
<organism evidence="3 4">
    <name type="scientific">Corynebacterium lowii</name>
    <dbReference type="NCBI Taxonomy" id="1544413"/>
    <lineage>
        <taxon>Bacteria</taxon>
        <taxon>Bacillati</taxon>
        <taxon>Actinomycetota</taxon>
        <taxon>Actinomycetes</taxon>
        <taxon>Mycobacteriales</taxon>
        <taxon>Corynebacteriaceae</taxon>
        <taxon>Corynebacterium</taxon>
    </lineage>
</organism>
<dbReference type="EMBL" id="LKEV01000006">
    <property type="protein sequence ID" value="KQB85847.1"/>
    <property type="molecule type" value="Genomic_DNA"/>
</dbReference>
<dbReference type="RefSeq" id="WP_055178625.1">
    <property type="nucleotide sequence ID" value="NZ_JAUSQY010000001.1"/>
</dbReference>
<dbReference type="Gene3D" id="1.20.120.1220">
    <property type="match status" value="1"/>
</dbReference>
<keyword evidence="1" id="KW-1133">Transmembrane helix</keyword>
<accession>A0A0Q0Z8C0</accession>
<name>A0A0Q0Z8C0_9CORY</name>
<evidence type="ECO:0000313" key="3">
    <source>
        <dbReference type="EMBL" id="KQB85847.1"/>
    </source>
</evidence>
<feature type="domain" description="Prepilin type IV endopeptidase peptidase" evidence="2">
    <location>
        <begin position="9"/>
        <end position="106"/>
    </location>
</feature>
<keyword evidence="1" id="KW-0472">Membrane</keyword>
<dbReference type="InterPro" id="IPR000045">
    <property type="entry name" value="Prepilin_IV_endopep_pep"/>
</dbReference>
<comment type="caution">
    <text evidence="3">The sequence shown here is derived from an EMBL/GenBank/DDBJ whole genome shotgun (WGS) entry which is preliminary data.</text>
</comment>
<dbReference type="Proteomes" id="UP000050488">
    <property type="component" value="Unassembled WGS sequence"/>
</dbReference>
<feature type="transmembrane region" description="Helical" evidence="1">
    <location>
        <begin position="47"/>
        <end position="71"/>
    </location>
</feature>
<dbReference type="GO" id="GO:0004190">
    <property type="term" value="F:aspartic-type endopeptidase activity"/>
    <property type="evidence" value="ECO:0007669"/>
    <property type="project" value="InterPro"/>
</dbReference>
<evidence type="ECO:0000256" key="1">
    <source>
        <dbReference type="SAM" id="Phobius"/>
    </source>
</evidence>
<reference evidence="3 4" key="1">
    <citation type="submission" date="2015-10" db="EMBL/GenBank/DDBJ databases">
        <title>Corynebacteirum lowii and Corynebacterium oculi species nova, derived from human clinical disease and and emended description of Corynebacterium mastiditis.</title>
        <authorList>
            <person name="Bernard K."/>
            <person name="Pacheco A.L."/>
            <person name="Mcdougall C."/>
            <person name="Burtx T."/>
            <person name="Weibe D."/>
            <person name="Tyler S."/>
            <person name="Olson A.B."/>
            <person name="Cnockaert M."/>
            <person name="Eguchi H."/>
            <person name="Kuwahara T."/>
            <person name="Nakayama-Imaohji H."/>
            <person name="Boudewijins M."/>
            <person name="Van Hoecke F."/>
            <person name="Bernier A.-M."/>
            <person name="Vandamme P."/>
        </authorList>
    </citation>
    <scope>NUCLEOTIDE SEQUENCE [LARGE SCALE GENOMIC DNA]</scope>
    <source>
        <strain evidence="3 4">NML 130206</strain>
    </source>
</reference>